<name>A0A9P7YHT0_9HELO</name>
<proteinExistence type="predicted"/>
<dbReference type="EMBL" id="MU251509">
    <property type="protein sequence ID" value="KAG9233253.1"/>
    <property type="molecule type" value="Genomic_DNA"/>
</dbReference>
<keyword evidence="2" id="KW-1185">Reference proteome</keyword>
<evidence type="ECO:0000313" key="2">
    <source>
        <dbReference type="Proteomes" id="UP000824998"/>
    </source>
</evidence>
<comment type="caution">
    <text evidence="1">The sequence shown here is derived from an EMBL/GenBank/DDBJ whole genome shotgun (WGS) entry which is preliminary data.</text>
</comment>
<accession>A0A9P7YHT0</accession>
<protein>
    <submittedName>
        <fullName evidence="1">Uncharacterized protein</fullName>
    </submittedName>
</protein>
<gene>
    <name evidence="1" type="ORF">BJ875DRAFT_52310</name>
</gene>
<reference evidence="1" key="1">
    <citation type="journal article" date="2021" name="IMA Fungus">
        <title>Genomic characterization of three marine fungi, including Emericellopsis atlantica sp. nov. with signatures of a generalist lifestyle and marine biomass degradation.</title>
        <authorList>
            <person name="Hagestad O.C."/>
            <person name="Hou L."/>
            <person name="Andersen J.H."/>
            <person name="Hansen E.H."/>
            <person name="Altermark B."/>
            <person name="Li C."/>
            <person name="Kuhnert E."/>
            <person name="Cox R.J."/>
            <person name="Crous P.W."/>
            <person name="Spatafora J.W."/>
            <person name="Lail K."/>
            <person name="Amirebrahimi M."/>
            <person name="Lipzen A."/>
            <person name="Pangilinan J."/>
            <person name="Andreopoulos W."/>
            <person name="Hayes R.D."/>
            <person name="Ng V."/>
            <person name="Grigoriev I.V."/>
            <person name="Jackson S.A."/>
            <person name="Sutton T.D.S."/>
            <person name="Dobson A.D.W."/>
            <person name="Rama T."/>
        </authorList>
    </citation>
    <scope>NUCLEOTIDE SEQUENCE</scope>
    <source>
        <strain evidence="1">TRa018bII</strain>
    </source>
</reference>
<organism evidence="1 2">
    <name type="scientific">Amylocarpus encephaloides</name>
    <dbReference type="NCBI Taxonomy" id="45428"/>
    <lineage>
        <taxon>Eukaryota</taxon>
        <taxon>Fungi</taxon>
        <taxon>Dikarya</taxon>
        <taxon>Ascomycota</taxon>
        <taxon>Pezizomycotina</taxon>
        <taxon>Leotiomycetes</taxon>
        <taxon>Helotiales</taxon>
        <taxon>Helotiales incertae sedis</taxon>
        <taxon>Amylocarpus</taxon>
    </lineage>
</organism>
<sequence length="199" mass="22755">MSYHHIEFNVFFTHSSWNFPYVSCWLWDSKDPRFVASTSYRSGNPISPTKIFLGGFLGRFRLFGCFLGRLDLFGGFLVILCSPEMIGRVENQWYQTPKSNARGDLSTHHTIPWRTQGRICTMVPECQNAENAEYAESSSILGLSVRGFLATGLLRNPHMCRKSCPKRRVDDRRKGIFRETPRVGIALSPSLAKQFVVIR</sequence>
<dbReference type="AlphaFoldDB" id="A0A9P7YHT0"/>
<evidence type="ECO:0000313" key="1">
    <source>
        <dbReference type="EMBL" id="KAG9233253.1"/>
    </source>
</evidence>
<dbReference type="Proteomes" id="UP000824998">
    <property type="component" value="Unassembled WGS sequence"/>
</dbReference>